<comment type="caution">
    <text evidence="7">The sequence shown here is derived from an EMBL/GenBank/DDBJ whole genome shotgun (WGS) entry which is preliminary data.</text>
</comment>
<evidence type="ECO:0000256" key="5">
    <source>
        <dbReference type="ARBA" id="ARBA00023136"/>
    </source>
</evidence>
<dbReference type="PANTHER" id="PTHR30250">
    <property type="entry name" value="PST FAMILY PREDICTED COLANIC ACID TRANSPORTER"/>
    <property type="match status" value="1"/>
</dbReference>
<comment type="subcellular location">
    <subcellularLocation>
        <location evidence="1">Cell membrane</location>
        <topology evidence="1">Multi-pass membrane protein</topology>
    </subcellularLocation>
</comment>
<dbReference type="AlphaFoldDB" id="A0A2N5ZF45"/>
<sequence length="151" mass="17258">MVYILGFTYFLAGFNNLILTGINVDRKNRILSLFWFVAALSNIVLNILLIPIFKIPGAAFATLISYFLLTVLYLIYSAKYLGIKYEYTRLAMISSFSATLYAVFSTVESGSLTAFLTKILFVLFFVLTLYGTGYINKDEIRRFYLTIRGKR</sequence>
<gene>
    <name evidence="7" type="ORF">C0601_08035</name>
</gene>
<feature type="transmembrane region" description="Helical" evidence="6">
    <location>
        <begin position="31"/>
        <end position="53"/>
    </location>
</feature>
<dbReference type="EMBL" id="PKTG01000091">
    <property type="protein sequence ID" value="PLX17290.1"/>
    <property type="molecule type" value="Genomic_DNA"/>
</dbReference>
<evidence type="ECO:0000313" key="7">
    <source>
        <dbReference type="EMBL" id="PLX17290.1"/>
    </source>
</evidence>
<evidence type="ECO:0000256" key="3">
    <source>
        <dbReference type="ARBA" id="ARBA00022692"/>
    </source>
</evidence>
<feature type="transmembrane region" description="Helical" evidence="6">
    <location>
        <begin position="59"/>
        <end position="78"/>
    </location>
</feature>
<organism evidence="7 8">
    <name type="scientific">Muiribacterium halophilum</name>
    <dbReference type="NCBI Taxonomy" id="2053465"/>
    <lineage>
        <taxon>Bacteria</taxon>
        <taxon>Candidatus Muiribacteriota</taxon>
        <taxon>Candidatus Muiribacteriia</taxon>
        <taxon>Candidatus Muiribacteriales</taxon>
        <taxon>Candidatus Muiribacteriaceae</taxon>
        <taxon>Candidatus Muiribacterium</taxon>
    </lineage>
</organism>
<proteinExistence type="predicted"/>
<keyword evidence="3 6" id="KW-0812">Transmembrane</keyword>
<evidence type="ECO:0000256" key="1">
    <source>
        <dbReference type="ARBA" id="ARBA00004651"/>
    </source>
</evidence>
<dbReference type="Proteomes" id="UP000234857">
    <property type="component" value="Unassembled WGS sequence"/>
</dbReference>
<accession>A0A2N5ZF45</accession>
<protein>
    <submittedName>
        <fullName evidence="7">Uncharacterized protein</fullName>
    </submittedName>
</protein>
<name>A0A2N5ZF45_MUIH1</name>
<dbReference type="PANTHER" id="PTHR30250:SF11">
    <property type="entry name" value="O-ANTIGEN TRANSPORTER-RELATED"/>
    <property type="match status" value="1"/>
</dbReference>
<keyword evidence="4 6" id="KW-1133">Transmembrane helix</keyword>
<feature type="transmembrane region" description="Helical" evidence="6">
    <location>
        <begin position="6"/>
        <end position="24"/>
    </location>
</feature>
<dbReference type="GO" id="GO:0005886">
    <property type="term" value="C:plasma membrane"/>
    <property type="evidence" value="ECO:0007669"/>
    <property type="project" value="UniProtKB-SubCell"/>
</dbReference>
<dbReference type="InterPro" id="IPR050833">
    <property type="entry name" value="Poly_Biosynth_Transport"/>
</dbReference>
<evidence type="ECO:0000256" key="2">
    <source>
        <dbReference type="ARBA" id="ARBA00022475"/>
    </source>
</evidence>
<feature type="transmembrane region" description="Helical" evidence="6">
    <location>
        <begin position="113"/>
        <end position="135"/>
    </location>
</feature>
<keyword evidence="5 6" id="KW-0472">Membrane</keyword>
<evidence type="ECO:0000256" key="6">
    <source>
        <dbReference type="SAM" id="Phobius"/>
    </source>
</evidence>
<evidence type="ECO:0000313" key="8">
    <source>
        <dbReference type="Proteomes" id="UP000234857"/>
    </source>
</evidence>
<keyword evidence="2" id="KW-1003">Cell membrane</keyword>
<reference evidence="7 8" key="1">
    <citation type="submission" date="2017-11" db="EMBL/GenBank/DDBJ databases">
        <title>Genome-resolved metagenomics identifies genetic mobility, metabolic interactions, and unexpected diversity in perchlorate-reducing communities.</title>
        <authorList>
            <person name="Barnum T.P."/>
            <person name="Figueroa I.A."/>
            <person name="Carlstrom C.I."/>
            <person name="Lucas L.N."/>
            <person name="Engelbrektson A.L."/>
            <person name="Coates J.D."/>
        </authorList>
    </citation>
    <scope>NUCLEOTIDE SEQUENCE [LARGE SCALE GENOMIC DNA]</scope>
    <source>
        <strain evidence="7">BM706</strain>
    </source>
</reference>
<evidence type="ECO:0000256" key="4">
    <source>
        <dbReference type="ARBA" id="ARBA00022989"/>
    </source>
</evidence>
<feature type="transmembrane region" description="Helical" evidence="6">
    <location>
        <begin position="90"/>
        <end position="107"/>
    </location>
</feature>